<organism evidence="6 7">
    <name type="scientific">Microbacterium nanhaiense</name>
    <dbReference type="NCBI Taxonomy" id="1301026"/>
    <lineage>
        <taxon>Bacteria</taxon>
        <taxon>Bacillati</taxon>
        <taxon>Actinomycetota</taxon>
        <taxon>Actinomycetes</taxon>
        <taxon>Micrococcales</taxon>
        <taxon>Microbacteriaceae</taxon>
        <taxon>Microbacterium</taxon>
    </lineage>
</organism>
<evidence type="ECO:0000256" key="1">
    <source>
        <dbReference type="ARBA" id="ARBA00005417"/>
    </source>
</evidence>
<dbReference type="InterPro" id="IPR027417">
    <property type="entry name" value="P-loop_NTPase"/>
</dbReference>
<dbReference type="GO" id="GO:0005524">
    <property type="term" value="F:ATP binding"/>
    <property type="evidence" value="ECO:0007669"/>
    <property type="project" value="UniProtKB-KW"/>
</dbReference>
<keyword evidence="3" id="KW-0547">Nucleotide-binding</keyword>
<sequence>MIRASGVGVAIDGTRILDDVTVSVPQPRVAVIGANGSGKSTFARTLNGLIAPTEGALEVAGIDVVREPKSARGAVGFLFSNPDAQILMPTPAEDIALSLKAAGVPRALRAERAIEALRGYGLAEHAHQPAYSLSGGQKQLLALAAVLVRRPRVLVADEPTTLLDLGNARMIGDLLTGGVAEQVVLVTHDLELAARCDVCLRFDGGRLVQAGEPSEVIAAYRAEFA</sequence>
<dbReference type="InterPro" id="IPR050095">
    <property type="entry name" value="ECF_ABC_transporter_ATP-bd"/>
</dbReference>
<dbReference type="SUPFAM" id="SSF52540">
    <property type="entry name" value="P-loop containing nucleoside triphosphate hydrolases"/>
    <property type="match status" value="1"/>
</dbReference>
<reference evidence="7" key="1">
    <citation type="journal article" date="2019" name="Int. J. Syst. Evol. Microbiol.">
        <title>The Global Catalogue of Microorganisms (GCM) 10K type strain sequencing project: providing services to taxonomists for standard genome sequencing and annotation.</title>
        <authorList>
            <consortium name="The Broad Institute Genomics Platform"/>
            <consortium name="The Broad Institute Genome Sequencing Center for Infectious Disease"/>
            <person name="Wu L."/>
            <person name="Ma J."/>
        </authorList>
    </citation>
    <scope>NUCLEOTIDE SEQUENCE [LARGE SCALE GENOMIC DNA]</scope>
    <source>
        <strain evidence="7">CGMCC 4.7181</strain>
    </source>
</reference>
<dbReference type="InterPro" id="IPR017871">
    <property type="entry name" value="ABC_transporter-like_CS"/>
</dbReference>
<comment type="similarity">
    <text evidence="1">Belongs to the ABC transporter superfamily.</text>
</comment>
<keyword evidence="7" id="KW-1185">Reference proteome</keyword>
<gene>
    <name evidence="6" type="ORF">GCM10010910_08240</name>
</gene>
<comment type="caution">
    <text evidence="6">The sequence shown here is derived from an EMBL/GenBank/DDBJ whole genome shotgun (WGS) entry which is preliminary data.</text>
</comment>
<dbReference type="InterPro" id="IPR015856">
    <property type="entry name" value="ABC_transpr_CbiO/EcfA_su"/>
</dbReference>
<dbReference type="Proteomes" id="UP000638043">
    <property type="component" value="Unassembled WGS sequence"/>
</dbReference>
<name>A0ABQ2MYG8_9MICO</name>
<dbReference type="InterPro" id="IPR003593">
    <property type="entry name" value="AAA+_ATPase"/>
</dbReference>
<evidence type="ECO:0000256" key="2">
    <source>
        <dbReference type="ARBA" id="ARBA00022448"/>
    </source>
</evidence>
<dbReference type="Gene3D" id="3.40.50.300">
    <property type="entry name" value="P-loop containing nucleotide triphosphate hydrolases"/>
    <property type="match status" value="1"/>
</dbReference>
<evidence type="ECO:0000313" key="6">
    <source>
        <dbReference type="EMBL" id="GGO61140.1"/>
    </source>
</evidence>
<dbReference type="CDD" id="cd03225">
    <property type="entry name" value="ABC_cobalt_CbiO_domain1"/>
    <property type="match status" value="1"/>
</dbReference>
<dbReference type="InterPro" id="IPR003439">
    <property type="entry name" value="ABC_transporter-like_ATP-bd"/>
</dbReference>
<evidence type="ECO:0000256" key="3">
    <source>
        <dbReference type="ARBA" id="ARBA00022741"/>
    </source>
</evidence>
<keyword evidence="4 6" id="KW-0067">ATP-binding</keyword>
<dbReference type="PROSITE" id="PS00211">
    <property type="entry name" value="ABC_TRANSPORTER_1"/>
    <property type="match status" value="1"/>
</dbReference>
<evidence type="ECO:0000313" key="7">
    <source>
        <dbReference type="Proteomes" id="UP000638043"/>
    </source>
</evidence>
<dbReference type="RefSeq" id="WP_188700129.1">
    <property type="nucleotide sequence ID" value="NZ_BMMQ01000002.1"/>
</dbReference>
<accession>A0ABQ2MYG8</accession>
<dbReference type="PANTHER" id="PTHR43553:SF24">
    <property type="entry name" value="ENERGY-COUPLING FACTOR TRANSPORTER ATP-BINDING PROTEIN ECFA1"/>
    <property type="match status" value="1"/>
</dbReference>
<proteinExistence type="inferred from homology"/>
<dbReference type="EMBL" id="BMMQ01000002">
    <property type="protein sequence ID" value="GGO61140.1"/>
    <property type="molecule type" value="Genomic_DNA"/>
</dbReference>
<protein>
    <submittedName>
        <fullName evidence="6">Cobalt ABC transporter ATP-binding protein</fullName>
    </submittedName>
</protein>
<dbReference type="PANTHER" id="PTHR43553">
    <property type="entry name" value="HEAVY METAL TRANSPORTER"/>
    <property type="match status" value="1"/>
</dbReference>
<dbReference type="SMART" id="SM00382">
    <property type="entry name" value="AAA"/>
    <property type="match status" value="1"/>
</dbReference>
<dbReference type="PROSITE" id="PS50893">
    <property type="entry name" value="ABC_TRANSPORTER_2"/>
    <property type="match status" value="1"/>
</dbReference>
<evidence type="ECO:0000256" key="4">
    <source>
        <dbReference type="ARBA" id="ARBA00022840"/>
    </source>
</evidence>
<keyword evidence="2" id="KW-0813">Transport</keyword>
<evidence type="ECO:0000259" key="5">
    <source>
        <dbReference type="PROSITE" id="PS50893"/>
    </source>
</evidence>
<feature type="domain" description="ABC transporter" evidence="5">
    <location>
        <begin position="2"/>
        <end position="225"/>
    </location>
</feature>
<dbReference type="Pfam" id="PF00005">
    <property type="entry name" value="ABC_tran"/>
    <property type="match status" value="1"/>
</dbReference>